<dbReference type="RefSeq" id="WP_091112448.1">
    <property type="nucleotide sequence ID" value="NZ_BKAF01000021.1"/>
</dbReference>
<dbReference type="InterPro" id="IPR036188">
    <property type="entry name" value="FAD/NAD-bd_sf"/>
</dbReference>
<keyword evidence="2" id="KW-1185">Reference proteome</keyword>
<dbReference type="PANTHER" id="PTHR10668">
    <property type="entry name" value="PHYTOENE DEHYDROGENASE"/>
    <property type="match status" value="1"/>
</dbReference>
<evidence type="ECO:0000313" key="1">
    <source>
        <dbReference type="EMBL" id="SFI23435.1"/>
    </source>
</evidence>
<dbReference type="AlphaFoldDB" id="A0A1I3GIU2"/>
<reference evidence="1 2" key="1">
    <citation type="submission" date="2016-10" db="EMBL/GenBank/DDBJ databases">
        <authorList>
            <person name="de Groot N.N."/>
        </authorList>
    </citation>
    <scope>NUCLEOTIDE SEQUENCE [LARGE SCALE GENOMIC DNA]</scope>
    <source>
        <strain evidence="1 2">CGMCC 1.11156</strain>
    </source>
</reference>
<protein>
    <submittedName>
        <fullName evidence="1">Phytoene dehydrogenase-related protein</fullName>
    </submittedName>
</protein>
<dbReference type="Gene3D" id="3.50.50.60">
    <property type="entry name" value="FAD/NAD(P)-binding domain"/>
    <property type="match status" value="1"/>
</dbReference>
<name>A0A1I3GIU2_9ACTN</name>
<dbReference type="STRING" id="1005945.SAMN05216561_106155"/>
<dbReference type="PRINTS" id="PR00419">
    <property type="entry name" value="ADXRDTASE"/>
</dbReference>
<evidence type="ECO:0000313" key="2">
    <source>
        <dbReference type="Proteomes" id="UP000198649"/>
    </source>
</evidence>
<proteinExistence type="predicted"/>
<gene>
    <name evidence="1" type="ORF">SAMN05216561_106155</name>
</gene>
<sequence>MPTAIVVGSGPNGLAAAVTLAKAGVEVTVLEAHETIGGGTRTSELTVPGLLHDHCSAVHPMGVASPFMRGADLTSYGVTWRYPEVDLAHPLDGGRAGVMVQDLEETRALLGADGDAWARLFGPIADSFDDLAQDLMGPIMHVPHHPLHLARFGLRALLPASTVARRWQTDEARALYAGAAAHAFFPLHRPTSSAIGTMLLAVGHRFGWPVPEGGSAKITDALAAIVLEHGGRLETGVRVRSLDDLPPTDVVILDLAPAGVVEVAGDRLPRRVRRAYERYRHGPGAFKLDLAVQGGIPWTNEHARRAGTVHLGGRFEEIAEAEIDIQRGRMPARPYVLLAQQYLADPTRSAGDVHPVWAYAHVPTGYDGDASEAIIAQIERFAPGTRERIVAQATTSTSAWEDYNPNYVGGDIVTGANDARQVLFRPRLALDPYATGIPGVFICSAATPPGAGVHGMGGANAAASALRHLR</sequence>
<dbReference type="Proteomes" id="UP000198649">
    <property type="component" value="Unassembled WGS sequence"/>
</dbReference>
<dbReference type="Pfam" id="PF13450">
    <property type="entry name" value="NAD_binding_8"/>
    <property type="match status" value="1"/>
</dbReference>
<dbReference type="PANTHER" id="PTHR10668:SF105">
    <property type="entry name" value="DEHYDROGENASE-RELATED"/>
    <property type="match status" value="1"/>
</dbReference>
<dbReference type="OrthoDB" id="833207at2"/>
<dbReference type="EMBL" id="FOQG01000006">
    <property type="protein sequence ID" value="SFI23435.1"/>
    <property type="molecule type" value="Genomic_DNA"/>
</dbReference>
<dbReference type="SUPFAM" id="SSF51905">
    <property type="entry name" value="FAD/NAD(P)-binding domain"/>
    <property type="match status" value="1"/>
</dbReference>
<accession>A0A1I3GIU2</accession>
<organism evidence="1 2">
    <name type="scientific">Nocardioides psychrotolerans</name>
    <dbReference type="NCBI Taxonomy" id="1005945"/>
    <lineage>
        <taxon>Bacteria</taxon>
        <taxon>Bacillati</taxon>
        <taxon>Actinomycetota</taxon>
        <taxon>Actinomycetes</taxon>
        <taxon>Propionibacteriales</taxon>
        <taxon>Nocardioidaceae</taxon>
        <taxon>Nocardioides</taxon>
    </lineage>
</organism>